<dbReference type="InterPro" id="IPR012341">
    <property type="entry name" value="6hp_glycosidase-like_sf"/>
</dbReference>
<dbReference type="PANTHER" id="PTHR31084:SF19">
    <property type="entry name" value="GLYCOSYL HYDROLASE FAMILY 95 N-TERMINAL DOMAIN-CONTAINING PROTEIN"/>
    <property type="match status" value="1"/>
</dbReference>
<sequence>MTQYGAILRHYFLKFSIMRNKYLRFADVLFLLSFVAGTTMTACSEQPYQPTLKATYNKPAKNWESEALPIGNGYMGAMIFGDVYVDVIQTNEHTLWSGGPGEDPSYNGGHLRTPEVNKDYLHKARVMLQQKMNDFTANRSAYIDENGKLITYNYDGDGDGTELRNLIDNLAGTKEHFGSFQTLSNIIVEAVNPGIPVLIKEAVQTNYDNTKNQSQSIGSLFDQSTTSKWFADNDRFSGAGSLPCVIKWAYTHAPKAVSYSLTSANDMPGRDPKSWKLYGSADGKSYDLLDQQSGTFWGDDRDGKGSRNKTLSFPLKADKYTFFKLEITELIDNKQKPQLAELSIDASTELPYSDYTRTLDIDNAIHTVMYKENGITFKREYFMSYPDNVMVMRLTSDSKKGKLSRIISLESLHTDKTITADGHTITMTGYPTPVSGDKRVGDAWKNGLKYAQQLVVKNKGGKISVVDGTKLKVEDADEIIVLMSAATNYVQCMDDSYNYFSQEDPLEKVQATLRKVADKKYTALLATHQKDYHSLYDRMRLNLGNLPEAPVAPTDSLLKGMDENTNSEQENQYLEMLYFQFGRYLLISSSREGSLPANLQGVWGERLSNPWNADYHTNINIQMNYWPTQPTNLSPCHLPMVEYVRSLVPRGKYTAQQYYCKPDGGNVRGWVTHHENNIWGNTAPAKKSTPHHFPAGAIWMCQDIWEYYQFNLDKDFLKKYYDTMLDAALFWVDNLWTDERDGTLVANPSHSPEHGEFSLGCSTSQAMICEMFDMMIKASKELGRDKDPEITEIATAMSKLSGPKIGLGGQFMEWKDEVTKDVTGDGGHRHTNHLFWLHPGSQIVIGRSEQDDKYADAMKVTLNTRGDEGTGWSKVWKLNFWARLHDGNRSHKLLRSAMKLTVPGSHVGGVYTNLFDAHPPFQIDGNFGCTAGIAEMLMQSQGGYIELLPALPDAWKDGSFKGMKARGNFEVDAAWTDGKITAVEILSNSGAECVIKYPNAKDLKVSGAKVKVFADDQISFATVKGKTYIIKNVSSL</sequence>
<dbReference type="EMBL" id="AP022660">
    <property type="protein sequence ID" value="BCA51189.1"/>
    <property type="molecule type" value="Genomic_DNA"/>
</dbReference>
<dbReference type="PANTHER" id="PTHR31084">
    <property type="entry name" value="ALPHA-L-FUCOSIDASE 2"/>
    <property type="match status" value="1"/>
</dbReference>
<accession>A0A679H9K1</accession>
<evidence type="ECO:0000313" key="4">
    <source>
        <dbReference type="EMBL" id="BCA51189.1"/>
    </source>
</evidence>
<feature type="domain" description="Glycosyl hydrolase family 95 N-terminal" evidence="1">
    <location>
        <begin position="55"/>
        <end position="133"/>
    </location>
</feature>
<dbReference type="Gene3D" id="1.50.10.10">
    <property type="match status" value="1"/>
</dbReference>
<evidence type="ECO:0000259" key="1">
    <source>
        <dbReference type="Pfam" id="PF14498"/>
    </source>
</evidence>
<dbReference type="Proteomes" id="UP000500882">
    <property type="component" value="Chromosome"/>
</dbReference>
<organism evidence="4 5">
    <name type="scientific">Bacteroides thetaiotaomicron</name>
    <dbReference type="NCBI Taxonomy" id="818"/>
    <lineage>
        <taxon>Bacteria</taxon>
        <taxon>Pseudomonadati</taxon>
        <taxon>Bacteroidota</taxon>
        <taxon>Bacteroidia</taxon>
        <taxon>Bacteroidales</taxon>
        <taxon>Bacteroidaceae</taxon>
        <taxon>Bacteroides</taxon>
    </lineage>
</organism>
<dbReference type="Pfam" id="PF21307">
    <property type="entry name" value="Glyco_hydro_95_C"/>
    <property type="match status" value="1"/>
</dbReference>
<dbReference type="AlphaFoldDB" id="A0A679H9K1"/>
<dbReference type="InterPro" id="IPR027414">
    <property type="entry name" value="GH95_N_dom"/>
</dbReference>
<dbReference type="InterPro" id="IPR054363">
    <property type="entry name" value="GH95_cat"/>
</dbReference>
<dbReference type="InterPro" id="IPR008928">
    <property type="entry name" value="6-hairpin_glycosidase_sf"/>
</dbReference>
<dbReference type="Pfam" id="PF14498">
    <property type="entry name" value="Glyco_hyd_65N_2"/>
    <property type="match status" value="2"/>
</dbReference>
<evidence type="ECO:0000259" key="2">
    <source>
        <dbReference type="Pfam" id="PF21307"/>
    </source>
</evidence>
<name>A0A679H9K1_BACT4</name>
<dbReference type="GO" id="GO:0004560">
    <property type="term" value="F:alpha-L-fucosidase activity"/>
    <property type="evidence" value="ECO:0007669"/>
    <property type="project" value="TreeGrafter"/>
</dbReference>
<reference evidence="4 5" key="1">
    <citation type="submission" date="2020-02" db="EMBL/GenBank/DDBJ databases">
        <title>Whole-genome sequencing and comparative analysis of the genomes of Bacteroides thetaiotaomicron and Escherichia coli isolated from a healthy resident in Vietnam.</title>
        <authorList>
            <person name="Mohsin M."/>
            <person name="Tanaka K."/>
            <person name="Kawahara R."/>
            <person name="Kondo S."/>
            <person name="Noguchi H."/>
            <person name="Motooka D."/>
            <person name="Nakamura S."/>
            <person name="Khong D.T."/>
            <person name="Nguyen T.N."/>
            <person name="Tran H.T."/>
            <person name="Yamamoto Y."/>
        </authorList>
    </citation>
    <scope>NUCLEOTIDE SEQUENCE [LARGE SCALE GENOMIC DNA]</scope>
    <source>
        <strain evidence="4 5">F9-2</strain>
    </source>
</reference>
<proteinExistence type="predicted"/>
<dbReference type="GO" id="GO:0005975">
    <property type="term" value="P:carbohydrate metabolic process"/>
    <property type="evidence" value="ECO:0007669"/>
    <property type="project" value="InterPro"/>
</dbReference>
<feature type="domain" description="Glycosyl hydrolase family 95 N-terminal" evidence="1">
    <location>
        <begin position="338"/>
        <end position="491"/>
    </location>
</feature>
<feature type="domain" description="Alpha fucosidase A-like C-terminal" evidence="2">
    <location>
        <begin position="939"/>
        <end position="1030"/>
    </location>
</feature>
<evidence type="ECO:0000313" key="5">
    <source>
        <dbReference type="Proteomes" id="UP000500882"/>
    </source>
</evidence>
<gene>
    <name evidence="4" type="ORF">BatF92_31310</name>
</gene>
<dbReference type="Gene3D" id="2.70.98.50">
    <property type="entry name" value="putative glycoside hydrolase family protein from bacillus halodurans"/>
    <property type="match status" value="1"/>
</dbReference>
<dbReference type="Pfam" id="PF22124">
    <property type="entry name" value="Glyco_hydro_95_cat"/>
    <property type="match status" value="1"/>
</dbReference>
<dbReference type="FunFam" id="1.50.10.10:FF:000028">
    <property type="entry name" value="Alpha-L-fucosidase 2"/>
    <property type="match status" value="1"/>
</dbReference>
<dbReference type="InterPro" id="IPR049053">
    <property type="entry name" value="AFCA-like_C"/>
</dbReference>
<dbReference type="Gene3D" id="2.60.120.260">
    <property type="entry name" value="Galactose-binding domain-like"/>
    <property type="match status" value="1"/>
</dbReference>
<evidence type="ECO:0000259" key="3">
    <source>
        <dbReference type="Pfam" id="PF22124"/>
    </source>
</evidence>
<dbReference type="SUPFAM" id="SSF48208">
    <property type="entry name" value="Six-hairpin glycosidases"/>
    <property type="match status" value="1"/>
</dbReference>
<feature type="domain" description="Glycosyl hydrolase family 95 catalytic" evidence="3">
    <location>
        <begin position="520"/>
        <end position="937"/>
    </location>
</feature>
<protein>
    <submittedName>
        <fullName evidence="4">Uncharacterized protein</fullName>
    </submittedName>
</protein>